<organism evidence="2 3">
    <name type="scientific">Carnegiea gigantea</name>
    <dbReference type="NCBI Taxonomy" id="171969"/>
    <lineage>
        <taxon>Eukaryota</taxon>
        <taxon>Viridiplantae</taxon>
        <taxon>Streptophyta</taxon>
        <taxon>Embryophyta</taxon>
        <taxon>Tracheophyta</taxon>
        <taxon>Spermatophyta</taxon>
        <taxon>Magnoliopsida</taxon>
        <taxon>eudicotyledons</taxon>
        <taxon>Gunneridae</taxon>
        <taxon>Pentapetalae</taxon>
        <taxon>Caryophyllales</taxon>
        <taxon>Cactineae</taxon>
        <taxon>Cactaceae</taxon>
        <taxon>Cactoideae</taxon>
        <taxon>Echinocereeae</taxon>
        <taxon>Carnegiea</taxon>
    </lineage>
</organism>
<sequence length="448" mass="50266">MHATLGVPLRGTKIIEITKSSMDDEHDEVHSTWLMEWKLQKNARNSLECPSSFCPKKMRVRASRGTLSYTCGLKNLYCSKSILKYLKDVSQIPSLDWCQFVVDKLITSVRHYKEMNNDFYAPSFIPAVPLDKPDGNGQIQADKSVSNASIIVEKEEHREDVVLDQPNSVIKEDRSMPSYSLGLGLSQLDSQSPVPQNTSMPDSSTIAVNEDDGNEDDDDGDPSRFTLRNTSQVNCVLSVKKLVEKKRKEGDEPASKKSEVRKQSIKSKRKPYKSRQLAQKYRLLTIPKSQQDKANKHSQTAGEKGKLKNVGSLDAVKKQQPQNLPSTYCSSYVIGLTKLNSELSQDELTISEYVFGKVEDVDDSEPLFDSCGNKVATRASMVTLRLGEQLEVNVINIWSNILNDRKRKRDLASPSRLFMSCDQSISASRSTYYSIITASVIITKTLSF</sequence>
<feature type="compositionally biased region" description="Polar residues" evidence="1">
    <location>
        <begin position="193"/>
        <end position="207"/>
    </location>
</feature>
<evidence type="ECO:0000313" key="3">
    <source>
        <dbReference type="Proteomes" id="UP001153076"/>
    </source>
</evidence>
<feature type="region of interest" description="Disordered" evidence="1">
    <location>
        <begin position="181"/>
        <end position="229"/>
    </location>
</feature>
<feature type="compositionally biased region" description="Basic residues" evidence="1">
    <location>
        <begin position="263"/>
        <end position="273"/>
    </location>
</feature>
<feature type="compositionally biased region" description="Basic and acidic residues" evidence="1">
    <location>
        <begin position="246"/>
        <end position="262"/>
    </location>
</feature>
<protein>
    <submittedName>
        <fullName evidence="2">Uncharacterized protein</fullName>
    </submittedName>
</protein>
<dbReference type="AlphaFoldDB" id="A0A9Q1GIP8"/>
<evidence type="ECO:0000256" key="1">
    <source>
        <dbReference type="SAM" id="MobiDB-lite"/>
    </source>
</evidence>
<dbReference type="Proteomes" id="UP001153076">
    <property type="component" value="Unassembled WGS sequence"/>
</dbReference>
<accession>A0A9Q1GIP8</accession>
<feature type="compositionally biased region" description="Low complexity" evidence="1">
    <location>
        <begin position="181"/>
        <end position="192"/>
    </location>
</feature>
<dbReference type="EMBL" id="JAKOGI010003784">
    <property type="protein sequence ID" value="KAJ8420164.1"/>
    <property type="molecule type" value="Genomic_DNA"/>
</dbReference>
<proteinExistence type="predicted"/>
<reference evidence="2" key="1">
    <citation type="submission" date="2022-04" db="EMBL/GenBank/DDBJ databases">
        <title>Carnegiea gigantea Genome sequencing and assembly v2.</title>
        <authorList>
            <person name="Copetti D."/>
            <person name="Sanderson M.J."/>
            <person name="Burquez A."/>
            <person name="Wojciechowski M.F."/>
        </authorList>
    </citation>
    <scope>NUCLEOTIDE SEQUENCE</scope>
    <source>
        <strain evidence="2">SGP5-SGP5p</strain>
        <tissue evidence="2">Aerial part</tissue>
    </source>
</reference>
<feature type="compositionally biased region" description="Acidic residues" evidence="1">
    <location>
        <begin position="209"/>
        <end position="220"/>
    </location>
</feature>
<feature type="region of interest" description="Disordered" evidence="1">
    <location>
        <begin position="246"/>
        <end position="308"/>
    </location>
</feature>
<dbReference type="OrthoDB" id="679318at2759"/>
<keyword evidence="3" id="KW-1185">Reference proteome</keyword>
<name>A0A9Q1GIP8_9CARY</name>
<evidence type="ECO:0000313" key="2">
    <source>
        <dbReference type="EMBL" id="KAJ8420164.1"/>
    </source>
</evidence>
<gene>
    <name evidence="2" type="ORF">Cgig2_006922</name>
</gene>
<comment type="caution">
    <text evidence="2">The sequence shown here is derived from an EMBL/GenBank/DDBJ whole genome shotgun (WGS) entry which is preliminary data.</text>
</comment>